<dbReference type="NCBIfam" id="TIGR01557">
    <property type="entry name" value="myb_SHAQKYF"/>
    <property type="match status" value="1"/>
</dbReference>
<sequence>MLLLPMLSLSPSFPSLASNRYLQFRPRRSRRVFRCAAAESGDDEFTAKSGYLFELSVTKADSLGEYQIPKIAAVCSRKPLLVARRLVQTSIAFGKWFGLRYIDTLLDRSESMFQDRECKVANGLDCFEYPAINCRKHSAVLTDFGGVGDGKTSNTKGFQYAISNLSHYASDGGALLVVPPGKWLTGSFNLTSHFTLFLQKEATILGSQDESKWPTLPVLPSYGRGRDAPYGQGPYMIKIMFFDHIQISNLTLINSLSLFVHPIYTSDIIIQGLTILAPIDSPNTDGIDLGVPWTEEEHRTFLVGLEKLGKGDWRGISRNYVTSRTPTQVTSHAQKYFIRLATMNKKKRRSSLFDMVGNDITNPISSSNCKSSKCEIEDDVTLSLVQLQDTKLDEQKDGDKYCEAGPAGAEHEVVPLWLHPQMKSSNNNVATVVPDLELTLAVSKGKAKTLLGLNKHKQNHPQIPSFLDQLAVNVVEEFYRAYRALAERYDHATGVIRQAHHATDYKPQLRSWRSSQKKNHLLESSLFNVNSELEGLRIKSKILEDSCLLFDHEKSSLTSDKEMLVSQLNITHQTLKDLGKKHKDADYQKKEFEEELDRAAHAQMEIFILQKCIQGSEQKNFSLLVESQRLLESSKLSDRLVSKLENDNVQKQVDVNSLFEKIKILRIGLLQALKTLDANSEPWCDGIIEEDQELLNHIHGKLQETQNSFLKLKVENLLTERDSLDEELRTQSKQFLTLQAEVQKILEKNQELKLTISKGEGKMEVMTTEIVNLCKQLLDLKEDHQNIKEESCKTFEEKNSLMKRFWDLGEEKSKLEEEICIMIHDTIAQSNLSLLYQNIVLEKLQALKELSKDLDRLCSVNTDLEEKLKIMMGKLEDVQMENSDLKESLILSSNELKLVQSVNDQLNCQIRNGKELLSQKENEILEAAKMFSTLHDEKTKLQRLVEDLKSKYDGARVILEDQASQILKLSSDKDTQAATLYTRLQISTVNETLFEEKVHELADACEDLDRRSNFKGMESETLKERVNKLEGENGRLHGHLAAYVPAVSALNDCITSLEMQTLAHANPHNYKVLKVKDLMNHKYAESGPQTGEDQNAMATDALPGFQGLQKRISAIEMAVKQME</sequence>
<dbReference type="EMBL" id="CM000851">
    <property type="protein sequence ID" value="KRG99593.1"/>
    <property type="molecule type" value="Genomic_DNA"/>
</dbReference>
<evidence type="ECO:0000313" key="16">
    <source>
        <dbReference type="EMBL" id="KRG99593.1"/>
    </source>
</evidence>
<evidence type="ECO:0000256" key="1">
    <source>
        <dbReference type="ARBA" id="ARBA00004123"/>
    </source>
</evidence>
<evidence type="ECO:0000256" key="6">
    <source>
        <dbReference type="ARBA" id="ARBA00023015"/>
    </source>
</evidence>
<evidence type="ECO:0000313" key="17">
    <source>
        <dbReference type="EnsemblPlants" id="KRG99593"/>
    </source>
</evidence>
<dbReference type="EnsemblPlants" id="KRG99593">
    <property type="protein sequence ID" value="KRG99593"/>
    <property type="gene ID" value="GLYMA_18G156000"/>
</dbReference>
<keyword evidence="4" id="KW-0134">Cell wall</keyword>
<dbReference type="SUPFAM" id="SSF51126">
    <property type="entry name" value="Pectin lyase-like"/>
    <property type="match status" value="1"/>
</dbReference>
<dbReference type="Gene3D" id="2.160.20.10">
    <property type="entry name" value="Single-stranded right-handed beta-helix, Pectin lyase-like"/>
    <property type="match status" value="1"/>
</dbReference>
<dbReference type="InterPro" id="IPR051801">
    <property type="entry name" value="GH28_Enzymes"/>
</dbReference>
<dbReference type="InterPro" id="IPR017884">
    <property type="entry name" value="SANT_dom"/>
</dbReference>
<dbReference type="SUPFAM" id="SSF46689">
    <property type="entry name" value="Homeodomain-like"/>
    <property type="match status" value="1"/>
</dbReference>
<dbReference type="InterPro" id="IPR000743">
    <property type="entry name" value="Glyco_hydro_28"/>
</dbReference>
<feature type="coiled-coil region" evidence="12">
    <location>
        <begin position="707"/>
        <end position="734"/>
    </location>
</feature>
<feature type="coiled-coil region" evidence="12">
    <location>
        <begin position="847"/>
        <end position="923"/>
    </location>
</feature>
<dbReference type="GO" id="GO:0005975">
    <property type="term" value="P:carbohydrate metabolic process"/>
    <property type="evidence" value="ECO:0007669"/>
    <property type="project" value="InterPro"/>
</dbReference>
<reference evidence="16 17" key="1">
    <citation type="journal article" date="2010" name="Nature">
        <title>Genome sequence of the palaeopolyploid soybean.</title>
        <authorList>
            <person name="Schmutz J."/>
            <person name="Cannon S.B."/>
            <person name="Schlueter J."/>
            <person name="Ma J."/>
            <person name="Mitros T."/>
            <person name="Nelson W."/>
            <person name="Hyten D.L."/>
            <person name="Song Q."/>
            <person name="Thelen J.J."/>
            <person name="Cheng J."/>
            <person name="Xu D."/>
            <person name="Hellsten U."/>
            <person name="May G.D."/>
            <person name="Yu Y."/>
            <person name="Sakurai T."/>
            <person name="Umezawa T."/>
            <person name="Bhattacharyya M.K."/>
            <person name="Sandhu D."/>
            <person name="Valliyodan B."/>
            <person name="Lindquist E."/>
            <person name="Peto M."/>
            <person name="Grant D."/>
            <person name="Shu S."/>
            <person name="Goodstein D."/>
            <person name="Barry K."/>
            <person name="Futrell-Griggs M."/>
            <person name="Abernathy B."/>
            <person name="Du J."/>
            <person name="Tian Z."/>
            <person name="Zhu L."/>
            <person name="Gill N."/>
            <person name="Joshi T."/>
            <person name="Libault M."/>
            <person name="Sethuraman A."/>
            <person name="Zhang X.-C."/>
            <person name="Shinozaki K."/>
            <person name="Nguyen H.T."/>
            <person name="Wing R.A."/>
            <person name="Cregan P."/>
            <person name="Specht J."/>
            <person name="Grimwood J."/>
            <person name="Rokhsar D."/>
            <person name="Stacey G."/>
            <person name="Shoemaker R.C."/>
            <person name="Jackson S.A."/>
        </authorList>
    </citation>
    <scope>NUCLEOTIDE SEQUENCE</scope>
    <source>
        <strain evidence="17">cv. Williams 82</strain>
        <tissue evidence="16">Callus</tissue>
    </source>
</reference>
<keyword evidence="12" id="KW-0175">Coiled coil</keyword>
<dbReference type="InterPro" id="IPR012334">
    <property type="entry name" value="Pectin_lyas_fold"/>
</dbReference>
<organism evidence="16">
    <name type="scientific">Glycine max</name>
    <name type="common">Soybean</name>
    <name type="synonym">Glycine hispida</name>
    <dbReference type="NCBI Taxonomy" id="3847"/>
    <lineage>
        <taxon>Eukaryota</taxon>
        <taxon>Viridiplantae</taxon>
        <taxon>Streptophyta</taxon>
        <taxon>Embryophyta</taxon>
        <taxon>Tracheophyta</taxon>
        <taxon>Spermatophyta</taxon>
        <taxon>Magnoliopsida</taxon>
        <taxon>eudicotyledons</taxon>
        <taxon>Gunneridae</taxon>
        <taxon>Pentapetalae</taxon>
        <taxon>rosids</taxon>
        <taxon>fabids</taxon>
        <taxon>Fabales</taxon>
        <taxon>Fabaceae</taxon>
        <taxon>Papilionoideae</taxon>
        <taxon>50 kb inversion clade</taxon>
        <taxon>NPAAA clade</taxon>
        <taxon>indigoferoid/millettioid clade</taxon>
        <taxon>Phaseoleae</taxon>
        <taxon>Glycine</taxon>
        <taxon>Glycine subgen. Soja</taxon>
    </lineage>
</organism>
<dbReference type="PROSITE" id="PS50090">
    <property type="entry name" value="MYB_LIKE"/>
    <property type="match status" value="1"/>
</dbReference>
<feature type="domain" description="HTH myb-type" evidence="15">
    <location>
        <begin position="292"/>
        <end position="341"/>
    </location>
</feature>
<evidence type="ECO:0000256" key="3">
    <source>
        <dbReference type="ARBA" id="ARBA00008834"/>
    </source>
</evidence>
<name>A0A0R0F0K0_SOYBN</name>
<dbReference type="FunFam" id="1.10.10.60:FF:000009">
    <property type="entry name" value="transcription factor MYB1R1"/>
    <property type="match status" value="1"/>
</dbReference>
<dbReference type="InterPro" id="IPR011050">
    <property type="entry name" value="Pectin_lyase_fold/virulence"/>
</dbReference>
<gene>
    <name evidence="16" type="ORF">GLYMA_18G156000</name>
</gene>
<dbReference type="InParanoid" id="A0A0R0F0K0"/>
<dbReference type="InterPro" id="IPR001005">
    <property type="entry name" value="SANT/Myb"/>
</dbReference>
<dbReference type="STRING" id="3847.A0A0R0F0K0"/>
<dbReference type="SMR" id="A0A0R0F0K0"/>
<evidence type="ECO:0000256" key="7">
    <source>
        <dbReference type="ARBA" id="ARBA00023125"/>
    </source>
</evidence>
<dbReference type="Gramene" id="KRG99593">
    <property type="protein sequence ID" value="KRG99593"/>
    <property type="gene ID" value="GLYMA_18G156000"/>
</dbReference>
<keyword evidence="18" id="KW-1185">Reference proteome</keyword>
<dbReference type="PANTHER" id="PTHR31339">
    <property type="entry name" value="PECTIN LYASE-RELATED"/>
    <property type="match status" value="1"/>
</dbReference>
<reference evidence="17" key="2">
    <citation type="submission" date="2018-02" db="UniProtKB">
        <authorList>
            <consortium name="EnsemblPlants"/>
        </authorList>
    </citation>
    <scope>IDENTIFICATION</scope>
    <source>
        <strain evidence="17">Williams 82</strain>
    </source>
</reference>
<dbReference type="CDD" id="cd00167">
    <property type="entry name" value="SANT"/>
    <property type="match status" value="1"/>
</dbReference>
<evidence type="ECO:0000256" key="4">
    <source>
        <dbReference type="ARBA" id="ARBA00022512"/>
    </source>
</evidence>
<protein>
    <submittedName>
        <fullName evidence="16 17">Uncharacterized protein</fullName>
    </submittedName>
</protein>
<dbReference type="GO" id="GO:0005886">
    <property type="term" value="C:plasma membrane"/>
    <property type="evidence" value="ECO:0000318"/>
    <property type="project" value="GO_Central"/>
</dbReference>
<keyword evidence="8" id="KW-0804">Transcription</keyword>
<evidence type="ECO:0000256" key="9">
    <source>
        <dbReference type="ARBA" id="ARBA00023242"/>
    </source>
</evidence>
<dbReference type="PANTHER" id="PTHR31339:SF12">
    <property type="entry name" value="ENDO-POLYGALACTURONASE-LIKE PROTEIN"/>
    <property type="match status" value="1"/>
</dbReference>
<dbReference type="PROSITE" id="PS51294">
    <property type="entry name" value="HTH_MYB"/>
    <property type="match status" value="1"/>
</dbReference>
<evidence type="ECO:0000259" key="14">
    <source>
        <dbReference type="PROSITE" id="PS51293"/>
    </source>
</evidence>
<dbReference type="InterPro" id="IPR006447">
    <property type="entry name" value="Myb_dom_plants"/>
</dbReference>
<comment type="subcellular location">
    <subcellularLocation>
        <location evidence="1">Nucleus</location>
    </subcellularLocation>
    <subcellularLocation>
        <location evidence="2">Secreted</location>
        <location evidence="2">Cell wall</location>
    </subcellularLocation>
</comment>
<dbReference type="GO" id="GO:0003677">
    <property type="term" value="F:DNA binding"/>
    <property type="evidence" value="ECO:0007669"/>
    <property type="project" value="UniProtKB-KW"/>
</dbReference>
<evidence type="ECO:0000259" key="15">
    <source>
        <dbReference type="PROSITE" id="PS51294"/>
    </source>
</evidence>
<feature type="domain" description="SANT" evidence="14">
    <location>
        <begin position="288"/>
        <end position="341"/>
    </location>
</feature>
<evidence type="ECO:0000259" key="13">
    <source>
        <dbReference type="PROSITE" id="PS50090"/>
    </source>
</evidence>
<keyword evidence="4" id="KW-0964">Secreted</keyword>
<keyword evidence="6" id="KW-0805">Transcription regulation</keyword>
<dbReference type="GO" id="GO:0004650">
    <property type="term" value="F:polygalacturonase activity"/>
    <property type="evidence" value="ECO:0007669"/>
    <property type="project" value="InterPro"/>
</dbReference>
<evidence type="ECO:0000256" key="11">
    <source>
        <dbReference type="RuleBase" id="RU361169"/>
    </source>
</evidence>
<dbReference type="SMART" id="SM00717">
    <property type="entry name" value="SANT"/>
    <property type="match status" value="1"/>
</dbReference>
<evidence type="ECO:0000256" key="5">
    <source>
        <dbReference type="ARBA" id="ARBA00022801"/>
    </source>
</evidence>
<reference evidence="16" key="3">
    <citation type="submission" date="2018-07" db="EMBL/GenBank/DDBJ databases">
        <title>WGS assembly of Glycine max.</title>
        <authorList>
            <person name="Schmutz J."/>
            <person name="Cannon S."/>
            <person name="Schlueter J."/>
            <person name="Ma J."/>
            <person name="Mitros T."/>
            <person name="Nelson W."/>
            <person name="Hyten D."/>
            <person name="Song Q."/>
            <person name="Thelen J."/>
            <person name="Cheng J."/>
            <person name="Xu D."/>
            <person name="Hellsten U."/>
            <person name="May G."/>
            <person name="Yu Y."/>
            <person name="Sakurai T."/>
            <person name="Umezawa T."/>
            <person name="Bhattacharyya M."/>
            <person name="Sandhu D."/>
            <person name="Valliyodan B."/>
            <person name="Lindquist E."/>
            <person name="Peto M."/>
            <person name="Grant D."/>
            <person name="Shu S."/>
            <person name="Goodstein D."/>
            <person name="Barry K."/>
            <person name="Futrell-Griggs M."/>
            <person name="Abernathy B."/>
            <person name="Du J."/>
            <person name="Tian Z."/>
            <person name="Zhu L."/>
            <person name="Gill N."/>
            <person name="Joshi T."/>
            <person name="Libault M."/>
            <person name="Sethuraman A."/>
            <person name="Zhang X."/>
            <person name="Shinozaki K."/>
            <person name="Nguyen H."/>
            <person name="Wing R."/>
            <person name="Cregan P."/>
            <person name="Specht J."/>
            <person name="Grimwood J."/>
            <person name="Rokhsar D."/>
            <person name="Stacey G."/>
            <person name="Shoemaker R."/>
            <person name="Jackson S."/>
        </authorList>
    </citation>
    <scope>NUCLEOTIDE SEQUENCE</scope>
    <source>
        <tissue evidence="16">Callus</tissue>
    </source>
</reference>
<dbReference type="AlphaFoldDB" id="A0A0R0F0K0"/>
<dbReference type="Proteomes" id="UP000008827">
    <property type="component" value="Chromosome 18"/>
</dbReference>
<keyword evidence="5 11" id="KW-0378">Hydrolase</keyword>
<dbReference type="GO" id="GO:0051015">
    <property type="term" value="F:actin filament binding"/>
    <property type="evidence" value="ECO:0000318"/>
    <property type="project" value="GO_Central"/>
</dbReference>
<dbReference type="GO" id="GO:0005634">
    <property type="term" value="C:nucleus"/>
    <property type="evidence" value="ECO:0007669"/>
    <property type="project" value="UniProtKB-SubCell"/>
</dbReference>
<keyword evidence="10 11" id="KW-0326">Glycosidase</keyword>
<keyword evidence="7" id="KW-0238">DNA-binding</keyword>
<proteinExistence type="inferred from homology"/>
<dbReference type="InterPro" id="IPR009057">
    <property type="entry name" value="Homeodomain-like_sf"/>
</dbReference>
<dbReference type="InterPro" id="IPR017930">
    <property type="entry name" value="Myb_dom"/>
</dbReference>
<evidence type="ECO:0000256" key="2">
    <source>
        <dbReference type="ARBA" id="ARBA00004191"/>
    </source>
</evidence>
<dbReference type="Gene3D" id="1.10.10.60">
    <property type="entry name" value="Homeodomain-like"/>
    <property type="match status" value="1"/>
</dbReference>
<accession>A0A0R0F0K0</accession>
<evidence type="ECO:0000313" key="18">
    <source>
        <dbReference type="Proteomes" id="UP000008827"/>
    </source>
</evidence>
<dbReference type="Pfam" id="PF00249">
    <property type="entry name" value="Myb_DNA-binding"/>
    <property type="match status" value="1"/>
</dbReference>
<feature type="domain" description="Myb-like" evidence="13">
    <location>
        <begin position="292"/>
        <end position="337"/>
    </location>
</feature>
<keyword evidence="9" id="KW-0539">Nucleus</keyword>
<comment type="similarity">
    <text evidence="3 11">Belongs to the glycosyl hydrolase 28 family.</text>
</comment>
<evidence type="ECO:0000256" key="12">
    <source>
        <dbReference type="SAM" id="Coils"/>
    </source>
</evidence>
<dbReference type="PROSITE" id="PS51293">
    <property type="entry name" value="SANT"/>
    <property type="match status" value="1"/>
</dbReference>
<evidence type="ECO:0000256" key="8">
    <source>
        <dbReference type="ARBA" id="ARBA00023163"/>
    </source>
</evidence>
<evidence type="ECO:0000256" key="10">
    <source>
        <dbReference type="ARBA" id="ARBA00023295"/>
    </source>
</evidence>
<dbReference type="Pfam" id="PF00295">
    <property type="entry name" value="Glyco_hydro_28"/>
    <property type="match status" value="1"/>
</dbReference>